<dbReference type="AlphaFoldDB" id="A0A382VU33"/>
<feature type="non-terminal residue" evidence="3">
    <location>
        <position position="282"/>
    </location>
</feature>
<dbReference type="EMBL" id="UINC01154231">
    <property type="protein sequence ID" value="SVD49401.1"/>
    <property type="molecule type" value="Genomic_DNA"/>
</dbReference>
<name>A0A382VU33_9ZZZZ</name>
<reference evidence="3" key="1">
    <citation type="submission" date="2018-05" db="EMBL/GenBank/DDBJ databases">
        <authorList>
            <person name="Lanie J.A."/>
            <person name="Ng W.-L."/>
            <person name="Kazmierczak K.M."/>
            <person name="Andrzejewski T.M."/>
            <person name="Davidsen T.M."/>
            <person name="Wayne K.J."/>
            <person name="Tettelin H."/>
            <person name="Glass J.I."/>
            <person name="Rusch D."/>
            <person name="Podicherti R."/>
            <person name="Tsui H.-C.T."/>
            <person name="Winkler M.E."/>
        </authorList>
    </citation>
    <scope>NUCLEOTIDE SEQUENCE</scope>
</reference>
<dbReference type="SMART" id="SM00320">
    <property type="entry name" value="WD40"/>
    <property type="match status" value="5"/>
</dbReference>
<evidence type="ECO:0000256" key="2">
    <source>
        <dbReference type="ARBA" id="ARBA00022737"/>
    </source>
</evidence>
<dbReference type="PROSITE" id="PS00678">
    <property type="entry name" value="WD_REPEATS_1"/>
    <property type="match status" value="1"/>
</dbReference>
<dbReference type="InterPro" id="IPR019775">
    <property type="entry name" value="WD40_repeat_CS"/>
</dbReference>
<dbReference type="InterPro" id="IPR015943">
    <property type="entry name" value="WD40/YVTN_repeat-like_dom_sf"/>
</dbReference>
<dbReference type="SUPFAM" id="SSF50978">
    <property type="entry name" value="WD40 repeat-like"/>
    <property type="match status" value="1"/>
</dbReference>
<dbReference type="Gene3D" id="2.130.10.10">
    <property type="entry name" value="YVTN repeat-like/Quinoprotein amine dehydrogenase"/>
    <property type="match status" value="2"/>
</dbReference>
<keyword evidence="2" id="KW-0677">Repeat</keyword>
<dbReference type="PANTHER" id="PTHR19848">
    <property type="entry name" value="WD40 REPEAT PROTEIN"/>
    <property type="match status" value="1"/>
</dbReference>
<accession>A0A382VU33</accession>
<gene>
    <name evidence="3" type="ORF">METZ01_LOCUS402255</name>
</gene>
<organism evidence="3">
    <name type="scientific">marine metagenome</name>
    <dbReference type="NCBI Taxonomy" id="408172"/>
    <lineage>
        <taxon>unclassified sequences</taxon>
        <taxon>metagenomes</taxon>
        <taxon>ecological metagenomes</taxon>
    </lineage>
</organism>
<evidence type="ECO:0000313" key="3">
    <source>
        <dbReference type="EMBL" id="SVD49401.1"/>
    </source>
</evidence>
<dbReference type="Pfam" id="PF00400">
    <property type="entry name" value="WD40"/>
    <property type="match status" value="3"/>
</dbReference>
<proteinExistence type="predicted"/>
<dbReference type="PROSITE" id="PS50294">
    <property type="entry name" value="WD_REPEATS_REGION"/>
    <property type="match status" value="3"/>
</dbReference>
<protein>
    <submittedName>
        <fullName evidence="3">Uncharacterized protein</fullName>
    </submittedName>
</protein>
<evidence type="ECO:0000256" key="1">
    <source>
        <dbReference type="ARBA" id="ARBA00022574"/>
    </source>
</evidence>
<sequence length="282" mass="31491">ISADISHDETIVATPSIDSTVRLWDIRTGQEIADPLQHDGGVWYSIFSPDQTKIATLTDQNDIWVWSAKNGKILNFPTRQKEELVAISFNQRGDKLYSATIAGTFLEWDLNTPAAKPIILTHDATINTYDISNNGKWVISGGKDKKISIWEVENLRKYKTLSTKYDVSNVNVNISDKLLTVFEALGPQWTPTKWSVYSLPDLELKSSGELPLNTNTSQVAPNGKLIAYGNKDNSLTVYDTENDKIAYITNEHNGWVDGIQFSPDSSIFVTLCKDSQVRAFDA</sequence>
<feature type="non-terminal residue" evidence="3">
    <location>
        <position position="1"/>
    </location>
</feature>
<dbReference type="InterPro" id="IPR001680">
    <property type="entry name" value="WD40_rpt"/>
</dbReference>
<dbReference type="PANTHER" id="PTHR19848:SF8">
    <property type="entry name" value="F-BOX AND WD REPEAT DOMAIN CONTAINING 7"/>
    <property type="match status" value="1"/>
</dbReference>
<keyword evidence="1" id="KW-0853">WD repeat</keyword>
<dbReference type="PROSITE" id="PS50082">
    <property type="entry name" value="WD_REPEATS_2"/>
    <property type="match status" value="3"/>
</dbReference>
<dbReference type="InterPro" id="IPR036322">
    <property type="entry name" value="WD40_repeat_dom_sf"/>
</dbReference>